<dbReference type="Pfam" id="PF05139">
    <property type="entry name" value="Erythro_esteras"/>
    <property type="match status" value="1"/>
</dbReference>
<dbReference type="Gene3D" id="3.30.1870.10">
    <property type="entry name" value="EreA-like, domain 2"/>
    <property type="match status" value="1"/>
</dbReference>
<dbReference type="SUPFAM" id="SSF159501">
    <property type="entry name" value="EreA/ChaN-like"/>
    <property type="match status" value="1"/>
</dbReference>
<dbReference type="InterPro" id="IPR052036">
    <property type="entry name" value="Hydrolase/PRTase-associated"/>
</dbReference>
<protein>
    <submittedName>
        <fullName evidence="1">Erythromycin esterase</fullName>
    </submittedName>
</protein>
<name>A0A8J3YFX3_9ACTN</name>
<gene>
    <name evidence="1" type="ORF">Val02_01370</name>
</gene>
<accession>A0A8J3YFX3</accession>
<keyword evidence="2" id="KW-1185">Reference proteome</keyword>
<organism evidence="1 2">
    <name type="scientific">Virgisporangium aliadipatigenens</name>
    <dbReference type="NCBI Taxonomy" id="741659"/>
    <lineage>
        <taxon>Bacteria</taxon>
        <taxon>Bacillati</taxon>
        <taxon>Actinomycetota</taxon>
        <taxon>Actinomycetes</taxon>
        <taxon>Micromonosporales</taxon>
        <taxon>Micromonosporaceae</taxon>
        <taxon>Virgisporangium</taxon>
    </lineage>
</organism>
<evidence type="ECO:0000313" key="1">
    <source>
        <dbReference type="EMBL" id="GIJ43251.1"/>
    </source>
</evidence>
<dbReference type="EMBL" id="BOPF01000002">
    <property type="protein sequence ID" value="GIJ43251.1"/>
    <property type="molecule type" value="Genomic_DNA"/>
</dbReference>
<sequence>MTFAGYVRDNAFPLGELDPGVFRDARVVAVGENAHLVREFYTVRQRLLRFLVRECGFTVLAWESGFSEGLAVDAWLRGEPGDVKELADNGITYTMGRCAQMRDLLTEARALGTRFVGLDVPGSTASTLPALRNVRRYLEKADPAAVSIVDGLVERANAWAGEHMLPAYSAYSAQDPAARDAATAAYADLCARFDGCEWEYRDAAGDDAYATARHELRLAALLDQTLRGHAARLGGQAALSAFSSRDRAMAETVRWVLDRDPDARVVVMAHNTHIQRVPVAAPGFTVSGLGHHLARAFGAQYLSVAVTNTGGRTVGRALDPDSPAGFAIVGVDLDPPAEDSVEAAFAGFAETRMLDLRPARGRLTAVPERMRLQENYLSTPLLDGHDLIVTLPEITPAEQLTAT</sequence>
<proteinExistence type="predicted"/>
<dbReference type="CDD" id="cd14728">
    <property type="entry name" value="Ere-like"/>
    <property type="match status" value="1"/>
</dbReference>
<dbReference type="AlphaFoldDB" id="A0A8J3YFX3"/>
<dbReference type="InterPro" id="IPR007815">
    <property type="entry name" value="Emycin_Estase"/>
</dbReference>
<comment type="caution">
    <text evidence="1">The sequence shown here is derived from an EMBL/GenBank/DDBJ whole genome shotgun (WGS) entry which is preliminary data.</text>
</comment>
<reference evidence="1" key="1">
    <citation type="submission" date="2021-01" db="EMBL/GenBank/DDBJ databases">
        <title>Whole genome shotgun sequence of Virgisporangium aliadipatigenens NBRC 105644.</title>
        <authorList>
            <person name="Komaki H."/>
            <person name="Tamura T."/>
        </authorList>
    </citation>
    <scope>NUCLEOTIDE SEQUENCE</scope>
    <source>
        <strain evidence="1">NBRC 105644</strain>
    </source>
</reference>
<dbReference type="RefSeq" id="WP_203896855.1">
    <property type="nucleotide sequence ID" value="NZ_BOPF01000002.1"/>
</dbReference>
<dbReference type="GO" id="GO:0046677">
    <property type="term" value="P:response to antibiotic"/>
    <property type="evidence" value="ECO:0007669"/>
    <property type="project" value="InterPro"/>
</dbReference>
<dbReference type="PANTHER" id="PTHR31299">
    <property type="entry name" value="ESTERASE, PUTATIVE (AFU_ORTHOLOGUE AFUA_1G05850)-RELATED"/>
    <property type="match status" value="1"/>
</dbReference>
<dbReference type="Proteomes" id="UP000619260">
    <property type="component" value="Unassembled WGS sequence"/>
</dbReference>
<dbReference type="Gene3D" id="1.20.1440.30">
    <property type="entry name" value="Biosynthetic Protein domain"/>
    <property type="match status" value="1"/>
</dbReference>
<dbReference type="PANTHER" id="PTHR31299:SF0">
    <property type="entry name" value="ESTERASE, PUTATIVE (AFU_ORTHOLOGUE AFUA_1G05850)-RELATED"/>
    <property type="match status" value="1"/>
</dbReference>
<evidence type="ECO:0000313" key="2">
    <source>
        <dbReference type="Proteomes" id="UP000619260"/>
    </source>
</evidence>
<dbReference type="Gene3D" id="3.40.1660.10">
    <property type="entry name" value="EreA-like (biosynthetic domain)"/>
    <property type="match status" value="1"/>
</dbReference>